<name>A0A318GU02_9BURK</name>
<dbReference type="SUPFAM" id="SSF53706">
    <property type="entry name" value="Formate dehydrogenase/DMSO reductase, domains 1-3"/>
    <property type="match status" value="1"/>
</dbReference>
<sequence length="474" mass="49102">MSSLRRLEPEVPPRSSRAASTPAPTDSVAPTADAAVWTCPYCPLLCDTARVRCGASAQDAPPVLDGLDCPLAVAALADAWHGVAPDASPPGDGRGGPSPRLDGQPLPWPEALALAARWLDAARQPLLGGLGTDVAGMRTLYRLACATGAISDAAAGEALSQGLRAHQDRGGYTTTLAEVRERADLIVLVGSWAPQRAPLLLPRLIDGRDEPPVLVLLGDEGGPPPGTVRVGERELPLLHVPLAGDLFDTLAHLLLLLGDRPGAAAAAPAPLVPLATRMAAAASVVLVWEPSRLGPHAGLLIERLQLLIGRLNRRGHAAGLPISGGHGAMTAQYVHAWLSGLPLRTRVGPLGLEHDPLRYDAHRLIAAGETDLLLWVDSWRAAPVPTHPGLRRIVLGVPAQAARLAGAPGTLFLPVATPGLETGGHLFRADSSVLLPLHPVPGWPGRGLRPVAAVVTALLERLAPPAVVQPGGAA</sequence>
<evidence type="ECO:0000256" key="1">
    <source>
        <dbReference type="SAM" id="MobiDB-lite"/>
    </source>
</evidence>
<dbReference type="Proteomes" id="UP000247811">
    <property type="component" value="Unassembled WGS sequence"/>
</dbReference>
<dbReference type="RefSeq" id="WP_110402565.1">
    <property type="nucleotide sequence ID" value="NZ_QJJS01000032.1"/>
</dbReference>
<evidence type="ECO:0000313" key="3">
    <source>
        <dbReference type="Proteomes" id="UP000247811"/>
    </source>
</evidence>
<organism evidence="2 3">
    <name type="scientific">Sphaerotilus hippei</name>
    <dbReference type="NCBI Taxonomy" id="744406"/>
    <lineage>
        <taxon>Bacteria</taxon>
        <taxon>Pseudomonadati</taxon>
        <taxon>Pseudomonadota</taxon>
        <taxon>Betaproteobacteria</taxon>
        <taxon>Burkholderiales</taxon>
        <taxon>Sphaerotilaceae</taxon>
        <taxon>Sphaerotilus</taxon>
    </lineage>
</organism>
<dbReference type="EMBL" id="QJJS01000032">
    <property type="protein sequence ID" value="PXW91564.1"/>
    <property type="molecule type" value="Genomic_DNA"/>
</dbReference>
<feature type="region of interest" description="Disordered" evidence="1">
    <location>
        <begin position="1"/>
        <end position="29"/>
    </location>
</feature>
<evidence type="ECO:0000313" key="2">
    <source>
        <dbReference type="EMBL" id="PXW91564.1"/>
    </source>
</evidence>
<gene>
    <name evidence="2" type="ORF">C7444_1328</name>
</gene>
<feature type="compositionally biased region" description="Basic and acidic residues" evidence="1">
    <location>
        <begin position="1"/>
        <end position="11"/>
    </location>
</feature>
<accession>A0A318GU02</accession>
<reference evidence="2 3" key="1">
    <citation type="submission" date="2018-05" db="EMBL/GenBank/DDBJ databases">
        <title>Genomic Encyclopedia of Type Strains, Phase IV (KMG-IV): sequencing the most valuable type-strain genomes for metagenomic binning, comparative biology and taxonomic classification.</title>
        <authorList>
            <person name="Goeker M."/>
        </authorList>
    </citation>
    <scope>NUCLEOTIDE SEQUENCE [LARGE SCALE GENOMIC DNA]</scope>
    <source>
        <strain evidence="2 3">DSM 566</strain>
    </source>
</reference>
<dbReference type="AlphaFoldDB" id="A0A318GU02"/>
<protein>
    <submittedName>
        <fullName evidence="2">Formylmethanofuran dehydrogenase subunit B</fullName>
    </submittedName>
</protein>
<feature type="region of interest" description="Disordered" evidence="1">
    <location>
        <begin position="83"/>
        <end position="103"/>
    </location>
</feature>
<dbReference type="OrthoDB" id="240576at2"/>
<keyword evidence="3" id="KW-1185">Reference proteome</keyword>
<proteinExistence type="predicted"/>
<comment type="caution">
    <text evidence="2">The sequence shown here is derived from an EMBL/GenBank/DDBJ whole genome shotgun (WGS) entry which is preliminary data.</text>
</comment>